<gene>
    <name evidence="3" type="ORF">FNV43_RR02483</name>
</gene>
<dbReference type="CDD" id="cd00051">
    <property type="entry name" value="EFh"/>
    <property type="match status" value="1"/>
</dbReference>
<dbReference type="PROSITE" id="PS00018">
    <property type="entry name" value="EF_HAND_1"/>
    <property type="match status" value="1"/>
</dbReference>
<keyword evidence="4" id="KW-1185">Reference proteome</keyword>
<sequence length="110" mass="12771">MLIHVSVYEIRETAKDYYNNLIEVQKHKAKEMFPSMDLNGDGSVSISKYVNFLEDKGFKSCNNKSFFSKLDKNGDGVLDFDEFISLYYLYRSVNIGEAVKHLRQELTLDN</sequence>
<evidence type="ECO:0000313" key="4">
    <source>
        <dbReference type="Proteomes" id="UP000796880"/>
    </source>
</evidence>
<dbReference type="Gene3D" id="1.10.238.10">
    <property type="entry name" value="EF-hand"/>
    <property type="match status" value="1"/>
</dbReference>
<keyword evidence="1" id="KW-0106">Calcium</keyword>
<proteinExistence type="predicted"/>
<name>A0A8K0MTT0_9ROSA</name>
<evidence type="ECO:0000256" key="1">
    <source>
        <dbReference type="ARBA" id="ARBA00022837"/>
    </source>
</evidence>
<dbReference type="EMBL" id="VOIH02000001">
    <property type="protein sequence ID" value="KAF3457823.1"/>
    <property type="molecule type" value="Genomic_DNA"/>
</dbReference>
<feature type="domain" description="EF-hand" evidence="2">
    <location>
        <begin position="24"/>
        <end position="59"/>
    </location>
</feature>
<evidence type="ECO:0000259" key="2">
    <source>
        <dbReference type="PROSITE" id="PS50222"/>
    </source>
</evidence>
<organism evidence="3 4">
    <name type="scientific">Rhamnella rubrinervis</name>
    <dbReference type="NCBI Taxonomy" id="2594499"/>
    <lineage>
        <taxon>Eukaryota</taxon>
        <taxon>Viridiplantae</taxon>
        <taxon>Streptophyta</taxon>
        <taxon>Embryophyta</taxon>
        <taxon>Tracheophyta</taxon>
        <taxon>Spermatophyta</taxon>
        <taxon>Magnoliopsida</taxon>
        <taxon>eudicotyledons</taxon>
        <taxon>Gunneridae</taxon>
        <taxon>Pentapetalae</taxon>
        <taxon>rosids</taxon>
        <taxon>fabids</taxon>
        <taxon>Rosales</taxon>
        <taxon>Rhamnaceae</taxon>
        <taxon>rhamnoid group</taxon>
        <taxon>Rhamneae</taxon>
        <taxon>Rhamnella</taxon>
    </lineage>
</organism>
<dbReference type="InterPro" id="IPR002048">
    <property type="entry name" value="EF_hand_dom"/>
</dbReference>
<reference evidence="3" key="1">
    <citation type="submission" date="2020-03" db="EMBL/GenBank/DDBJ databases">
        <title>A high-quality chromosome-level genome assembly of a woody plant with both climbing and erect habits, Rhamnella rubrinervis.</title>
        <authorList>
            <person name="Lu Z."/>
            <person name="Yang Y."/>
            <person name="Zhu X."/>
            <person name="Sun Y."/>
        </authorList>
    </citation>
    <scope>NUCLEOTIDE SEQUENCE</scope>
    <source>
        <strain evidence="3">BYM</strain>
        <tissue evidence="3">Leaf</tissue>
    </source>
</reference>
<dbReference type="SMART" id="SM00054">
    <property type="entry name" value="EFh"/>
    <property type="match status" value="2"/>
</dbReference>
<protein>
    <recommendedName>
        <fullName evidence="2">EF-hand domain-containing protein</fullName>
    </recommendedName>
</protein>
<dbReference type="SUPFAM" id="SSF47473">
    <property type="entry name" value="EF-hand"/>
    <property type="match status" value="1"/>
</dbReference>
<feature type="domain" description="EF-hand" evidence="2">
    <location>
        <begin position="64"/>
        <end position="93"/>
    </location>
</feature>
<dbReference type="AlphaFoldDB" id="A0A8K0MTT0"/>
<comment type="caution">
    <text evidence="3">The sequence shown here is derived from an EMBL/GenBank/DDBJ whole genome shotgun (WGS) entry which is preliminary data.</text>
</comment>
<evidence type="ECO:0000313" key="3">
    <source>
        <dbReference type="EMBL" id="KAF3457823.1"/>
    </source>
</evidence>
<dbReference type="Pfam" id="PF13499">
    <property type="entry name" value="EF-hand_7"/>
    <property type="match status" value="1"/>
</dbReference>
<accession>A0A8K0MTT0</accession>
<dbReference type="PROSITE" id="PS50222">
    <property type="entry name" value="EF_HAND_2"/>
    <property type="match status" value="2"/>
</dbReference>
<dbReference type="InterPro" id="IPR018247">
    <property type="entry name" value="EF_Hand_1_Ca_BS"/>
</dbReference>
<dbReference type="GO" id="GO:0005509">
    <property type="term" value="F:calcium ion binding"/>
    <property type="evidence" value="ECO:0007669"/>
    <property type="project" value="InterPro"/>
</dbReference>
<dbReference type="Proteomes" id="UP000796880">
    <property type="component" value="Unassembled WGS sequence"/>
</dbReference>
<dbReference type="InterPro" id="IPR011992">
    <property type="entry name" value="EF-hand-dom_pair"/>
</dbReference>
<dbReference type="OrthoDB" id="8785703at2759"/>